<name>A0A5E6MDN3_9BACT</name>
<dbReference type="PANTHER" id="PTHR11831:SF4">
    <property type="entry name" value="SMALL RIBOSOMAL SUBUNIT PROTEIN US4M"/>
    <property type="match status" value="1"/>
</dbReference>
<dbReference type="SMART" id="SM00363">
    <property type="entry name" value="S4"/>
    <property type="match status" value="1"/>
</dbReference>
<comment type="subunit">
    <text evidence="7">Part of the 30S ribosomal subunit. Contacts protein S5. The interaction surface between S4 and S5 is involved in control of translational fidelity.</text>
</comment>
<evidence type="ECO:0000256" key="4">
    <source>
        <dbReference type="ARBA" id="ARBA00022980"/>
    </source>
</evidence>
<dbReference type="SUPFAM" id="SSF55174">
    <property type="entry name" value="Alpha-L RNA-binding motif"/>
    <property type="match status" value="1"/>
</dbReference>
<dbReference type="InterPro" id="IPR018079">
    <property type="entry name" value="Ribosomal_uS4_CS"/>
</dbReference>
<dbReference type="Gene3D" id="3.10.290.10">
    <property type="entry name" value="RNA-binding S4 domain"/>
    <property type="match status" value="1"/>
</dbReference>
<dbReference type="GO" id="GO:0042274">
    <property type="term" value="P:ribosomal small subunit biogenesis"/>
    <property type="evidence" value="ECO:0007669"/>
    <property type="project" value="TreeGrafter"/>
</dbReference>
<accession>A0A5E6MDN3</accession>
<dbReference type="NCBIfam" id="TIGR01017">
    <property type="entry name" value="rpsD_bact"/>
    <property type="match status" value="1"/>
</dbReference>
<dbReference type="PANTHER" id="PTHR11831">
    <property type="entry name" value="30S 40S RIBOSOMAL PROTEIN"/>
    <property type="match status" value="1"/>
</dbReference>
<dbReference type="Proteomes" id="UP000381693">
    <property type="component" value="Unassembled WGS sequence"/>
</dbReference>
<evidence type="ECO:0000256" key="7">
    <source>
        <dbReference type="HAMAP-Rule" id="MF_01306"/>
    </source>
</evidence>
<comment type="function">
    <text evidence="7">With S5 and S12 plays an important role in translational accuracy.</text>
</comment>
<evidence type="ECO:0000259" key="10">
    <source>
        <dbReference type="SMART" id="SM01390"/>
    </source>
</evidence>
<dbReference type="Gene3D" id="1.10.1050.10">
    <property type="entry name" value="Ribosomal Protein S4 Delta 41, Chain A, domain 1"/>
    <property type="match status" value="1"/>
</dbReference>
<feature type="domain" description="RNA-binding S4" evidence="9">
    <location>
        <begin position="92"/>
        <end position="156"/>
    </location>
</feature>
<dbReference type="InterPro" id="IPR036986">
    <property type="entry name" value="S4_RNA-bd_sf"/>
</dbReference>
<dbReference type="Pfam" id="PF01479">
    <property type="entry name" value="S4"/>
    <property type="match status" value="1"/>
</dbReference>
<keyword evidence="5 7" id="KW-0687">Ribonucleoprotein</keyword>
<dbReference type="PROSITE" id="PS50889">
    <property type="entry name" value="S4"/>
    <property type="match status" value="1"/>
</dbReference>
<dbReference type="CDD" id="cd00165">
    <property type="entry name" value="S4"/>
    <property type="match status" value="1"/>
</dbReference>
<dbReference type="InterPro" id="IPR022801">
    <property type="entry name" value="Ribosomal_uS4"/>
</dbReference>
<evidence type="ECO:0000256" key="8">
    <source>
        <dbReference type="RuleBase" id="RU003699"/>
    </source>
</evidence>
<keyword evidence="2 7" id="KW-0699">rRNA-binding</keyword>
<evidence type="ECO:0000256" key="6">
    <source>
        <dbReference type="ARBA" id="ARBA00035254"/>
    </source>
</evidence>
<proteinExistence type="inferred from homology"/>
<dbReference type="GO" id="GO:0006412">
    <property type="term" value="P:translation"/>
    <property type="evidence" value="ECO:0007669"/>
    <property type="project" value="UniProtKB-UniRule"/>
</dbReference>
<dbReference type="GO" id="GO:0015935">
    <property type="term" value="C:small ribosomal subunit"/>
    <property type="evidence" value="ECO:0007669"/>
    <property type="project" value="InterPro"/>
</dbReference>
<dbReference type="NCBIfam" id="NF003717">
    <property type="entry name" value="PRK05327.1"/>
    <property type="match status" value="1"/>
</dbReference>
<sequence>MARYLGPRAKKARRYNVALFGPCKALEKRPYPPGVHGEKSRRKQSDYAIALAEKQKLRLMYGVTERQFRRYFASALKKRGVTGEVLLQLLESRLDNIIHRLGFATTRFGARQMITHGHVQVNGRRTTTPSFGTRPGDLVEVRDQPQSRKLALRNLEAMQAARIPDWLVLEKEKLRGEVKRLPSKDELRPIANEQLVVEFYS</sequence>
<evidence type="ECO:0000313" key="11">
    <source>
        <dbReference type="EMBL" id="VVM07669.1"/>
    </source>
</evidence>
<evidence type="ECO:0000256" key="3">
    <source>
        <dbReference type="ARBA" id="ARBA00022884"/>
    </source>
</evidence>
<dbReference type="Pfam" id="PF00163">
    <property type="entry name" value="Ribosomal_S4"/>
    <property type="match status" value="1"/>
</dbReference>
<keyword evidence="4 7" id="KW-0689">Ribosomal protein</keyword>
<dbReference type="FunFam" id="3.10.290.10:FF:000001">
    <property type="entry name" value="30S ribosomal protein S4"/>
    <property type="match status" value="1"/>
</dbReference>
<dbReference type="InterPro" id="IPR002942">
    <property type="entry name" value="S4_RNA-bd"/>
</dbReference>
<keyword evidence="12" id="KW-1185">Reference proteome</keyword>
<dbReference type="EMBL" id="CABFUZ020000188">
    <property type="protein sequence ID" value="VVM07669.1"/>
    <property type="molecule type" value="Genomic_DNA"/>
</dbReference>
<evidence type="ECO:0000256" key="5">
    <source>
        <dbReference type="ARBA" id="ARBA00023274"/>
    </source>
</evidence>
<feature type="domain" description="Small ribosomal subunit protein uS4 N-terminal" evidence="10">
    <location>
        <begin position="3"/>
        <end position="91"/>
    </location>
</feature>
<evidence type="ECO:0000313" key="12">
    <source>
        <dbReference type="Proteomes" id="UP000381693"/>
    </source>
</evidence>
<dbReference type="GO" id="GO:0003735">
    <property type="term" value="F:structural constituent of ribosome"/>
    <property type="evidence" value="ECO:0007669"/>
    <property type="project" value="InterPro"/>
</dbReference>
<dbReference type="RefSeq" id="WP_142525710.1">
    <property type="nucleotide sequence ID" value="NZ_CABFUZ020000188.1"/>
</dbReference>
<protein>
    <recommendedName>
        <fullName evidence="6 7">Small ribosomal subunit protein uS4</fullName>
    </recommendedName>
</protein>
<dbReference type="GO" id="GO:0019843">
    <property type="term" value="F:rRNA binding"/>
    <property type="evidence" value="ECO:0007669"/>
    <property type="project" value="UniProtKB-UniRule"/>
</dbReference>
<reference evidence="11" key="1">
    <citation type="submission" date="2019-09" db="EMBL/GenBank/DDBJ databases">
        <authorList>
            <person name="Cremers G."/>
        </authorList>
    </citation>
    <scope>NUCLEOTIDE SEQUENCE [LARGE SCALE GENOMIC DNA]</scope>
    <source>
        <strain evidence="11">3B</strain>
    </source>
</reference>
<comment type="caution">
    <text evidence="11">The sequence shown here is derived from an EMBL/GenBank/DDBJ whole genome shotgun (WGS) entry which is preliminary data.</text>
</comment>
<comment type="function">
    <text evidence="7">One of the primary rRNA binding proteins, it binds directly to 16S rRNA where it nucleates assembly of the body of the 30S subunit.</text>
</comment>
<dbReference type="AlphaFoldDB" id="A0A5E6MDN3"/>
<dbReference type="OrthoDB" id="9803672at2"/>
<dbReference type="InterPro" id="IPR001912">
    <property type="entry name" value="Ribosomal_uS4_N"/>
</dbReference>
<keyword evidence="3 7" id="KW-0694">RNA-binding</keyword>
<evidence type="ECO:0000259" key="9">
    <source>
        <dbReference type="SMART" id="SM00363"/>
    </source>
</evidence>
<evidence type="ECO:0000256" key="2">
    <source>
        <dbReference type="ARBA" id="ARBA00022730"/>
    </source>
</evidence>
<evidence type="ECO:0000256" key="1">
    <source>
        <dbReference type="ARBA" id="ARBA00007465"/>
    </source>
</evidence>
<dbReference type="InterPro" id="IPR005709">
    <property type="entry name" value="Ribosomal_uS4_bac-type"/>
</dbReference>
<dbReference type="HAMAP" id="MF_01306_B">
    <property type="entry name" value="Ribosomal_uS4_B"/>
    <property type="match status" value="1"/>
</dbReference>
<gene>
    <name evidence="7 11" type="primary">rpsD</name>
    <name evidence="11" type="ORF">MAMC_01768</name>
</gene>
<dbReference type="PROSITE" id="PS00632">
    <property type="entry name" value="RIBOSOMAL_S4"/>
    <property type="match status" value="1"/>
</dbReference>
<organism evidence="11 12">
    <name type="scientific">Methylacidimicrobium cyclopophantes</name>
    <dbReference type="NCBI Taxonomy" id="1041766"/>
    <lineage>
        <taxon>Bacteria</taxon>
        <taxon>Pseudomonadati</taxon>
        <taxon>Verrucomicrobiota</taxon>
        <taxon>Methylacidimicrobium</taxon>
    </lineage>
</organism>
<comment type="similarity">
    <text evidence="1 7 8">Belongs to the universal ribosomal protein uS4 family.</text>
</comment>
<dbReference type="SMART" id="SM01390">
    <property type="entry name" value="Ribosomal_S4"/>
    <property type="match status" value="1"/>
</dbReference>